<dbReference type="PANTHER" id="PTHR15711">
    <property type="entry name" value="RAP GTPASE-ACTIVATING PROTEIN"/>
    <property type="match status" value="1"/>
</dbReference>
<evidence type="ECO:0000313" key="8">
    <source>
        <dbReference type="Ensembl" id="ENSCCRP00010098631.1"/>
    </source>
</evidence>
<keyword evidence="9" id="KW-1185">Reference proteome</keyword>
<dbReference type="SUPFAM" id="SSF50156">
    <property type="entry name" value="PDZ domain-like"/>
    <property type="match status" value="1"/>
</dbReference>
<dbReference type="Pfam" id="PF11881">
    <property type="entry name" value="SPAR_C"/>
    <property type="match status" value="1"/>
</dbReference>
<feature type="compositionally biased region" description="Low complexity" evidence="5">
    <location>
        <begin position="415"/>
        <end position="427"/>
    </location>
</feature>
<dbReference type="Gene3D" id="2.30.42.10">
    <property type="match status" value="1"/>
</dbReference>
<feature type="compositionally biased region" description="Low complexity" evidence="5">
    <location>
        <begin position="340"/>
        <end position="368"/>
    </location>
</feature>
<accession>A0A8C1NWC1</accession>
<evidence type="ECO:0000259" key="6">
    <source>
        <dbReference type="PROSITE" id="PS50085"/>
    </source>
</evidence>
<dbReference type="GO" id="GO:0005096">
    <property type="term" value="F:GTPase activator activity"/>
    <property type="evidence" value="ECO:0007669"/>
    <property type="project" value="UniProtKB-KW"/>
</dbReference>
<feature type="region of interest" description="Disordered" evidence="5">
    <location>
        <begin position="1083"/>
        <end position="1243"/>
    </location>
</feature>
<dbReference type="InterPro" id="IPR000331">
    <property type="entry name" value="Rap/Ran_GAP_dom"/>
</dbReference>
<reference evidence="8" key="2">
    <citation type="submission" date="2025-09" db="UniProtKB">
        <authorList>
            <consortium name="Ensembl"/>
        </authorList>
    </citation>
    <scope>IDENTIFICATION</scope>
</reference>
<feature type="compositionally biased region" description="Low complexity" evidence="5">
    <location>
        <begin position="1391"/>
        <end position="1418"/>
    </location>
</feature>
<organism evidence="8 9">
    <name type="scientific">Cyprinus carpio</name>
    <name type="common">Common carp</name>
    <dbReference type="NCBI Taxonomy" id="7962"/>
    <lineage>
        <taxon>Eukaryota</taxon>
        <taxon>Metazoa</taxon>
        <taxon>Chordata</taxon>
        <taxon>Craniata</taxon>
        <taxon>Vertebrata</taxon>
        <taxon>Euteleostomi</taxon>
        <taxon>Actinopterygii</taxon>
        <taxon>Neopterygii</taxon>
        <taxon>Teleostei</taxon>
        <taxon>Ostariophysi</taxon>
        <taxon>Cypriniformes</taxon>
        <taxon>Cyprinidae</taxon>
        <taxon>Cyprininae</taxon>
        <taxon>Cyprinus</taxon>
    </lineage>
</organism>
<protein>
    <submittedName>
        <fullName evidence="8">Signal-induced proliferation-associated 1 like 1</fullName>
    </submittedName>
</protein>
<feature type="domain" description="PDZ" evidence="7">
    <location>
        <begin position="968"/>
        <end position="1044"/>
    </location>
</feature>
<feature type="compositionally biased region" description="Polar residues" evidence="5">
    <location>
        <begin position="83"/>
        <end position="98"/>
    </location>
</feature>
<feature type="compositionally biased region" description="Gly residues" evidence="5">
    <location>
        <begin position="70"/>
        <end position="79"/>
    </location>
</feature>
<dbReference type="GO" id="GO:0051056">
    <property type="term" value="P:regulation of small GTPase mediated signal transduction"/>
    <property type="evidence" value="ECO:0007669"/>
    <property type="project" value="InterPro"/>
</dbReference>
<keyword evidence="3 4" id="KW-0175">Coiled coil</keyword>
<feature type="region of interest" description="Disordered" evidence="5">
    <location>
        <begin position="232"/>
        <end position="307"/>
    </location>
</feature>
<dbReference type="InterPro" id="IPR036034">
    <property type="entry name" value="PDZ_sf"/>
</dbReference>
<dbReference type="Ensembl" id="ENSCCRT00010109402.1">
    <property type="protein sequence ID" value="ENSCCRP00010098631.1"/>
    <property type="gene ID" value="ENSCCRG00010041834.1"/>
</dbReference>
<evidence type="ECO:0000256" key="3">
    <source>
        <dbReference type="ARBA" id="ARBA00023054"/>
    </source>
</evidence>
<keyword evidence="1" id="KW-0343">GTPase activation</keyword>
<feature type="compositionally biased region" description="Polar residues" evidence="5">
    <location>
        <begin position="1321"/>
        <end position="1331"/>
    </location>
</feature>
<dbReference type="Gene3D" id="6.10.140.210">
    <property type="match status" value="1"/>
</dbReference>
<dbReference type="Pfam" id="PF21022">
    <property type="entry name" value="Rap-GAP_dimer"/>
    <property type="match status" value="1"/>
</dbReference>
<evidence type="ECO:0000256" key="2">
    <source>
        <dbReference type="ARBA" id="ARBA00022553"/>
    </source>
</evidence>
<dbReference type="Gene3D" id="3.40.50.11210">
    <property type="entry name" value="Rap/Ran-GAP"/>
    <property type="match status" value="1"/>
</dbReference>
<feature type="compositionally biased region" description="Polar residues" evidence="5">
    <location>
        <begin position="1151"/>
        <end position="1161"/>
    </location>
</feature>
<feature type="region of interest" description="Disordered" evidence="5">
    <location>
        <begin position="406"/>
        <end position="446"/>
    </location>
</feature>
<dbReference type="PROSITE" id="PS50085">
    <property type="entry name" value="RAPGAP"/>
    <property type="match status" value="1"/>
</dbReference>
<dbReference type="Pfam" id="PF02145">
    <property type="entry name" value="Rap_GAP"/>
    <property type="match status" value="1"/>
</dbReference>
<dbReference type="PANTHER" id="PTHR15711:SF10">
    <property type="entry name" value="SIGNAL-INDUCED PROLIFERATION-ASSOCIATED 1-LIKE PROTEIN 1"/>
    <property type="match status" value="1"/>
</dbReference>
<dbReference type="InterPro" id="IPR050989">
    <property type="entry name" value="Rap1_Ran_GAP"/>
</dbReference>
<feature type="compositionally biased region" description="Low complexity" evidence="5">
    <location>
        <begin position="1425"/>
        <end position="1446"/>
    </location>
</feature>
<feature type="region of interest" description="Disordered" evidence="5">
    <location>
        <begin position="1613"/>
        <end position="1638"/>
    </location>
</feature>
<feature type="compositionally biased region" description="Polar residues" evidence="5">
    <location>
        <begin position="106"/>
        <end position="118"/>
    </location>
</feature>
<feature type="region of interest" description="Disordered" evidence="5">
    <location>
        <begin position="1517"/>
        <end position="1557"/>
    </location>
</feature>
<dbReference type="Proteomes" id="UP000694427">
    <property type="component" value="Unplaced"/>
</dbReference>
<feature type="coiled-coil region" evidence="4">
    <location>
        <begin position="1704"/>
        <end position="1745"/>
    </location>
</feature>
<dbReference type="SUPFAM" id="SSF111347">
    <property type="entry name" value="Rap/Ran-GAP"/>
    <property type="match status" value="1"/>
</dbReference>
<dbReference type="InterPro" id="IPR021818">
    <property type="entry name" value="SIPA1L_C"/>
</dbReference>
<evidence type="ECO:0000256" key="5">
    <source>
        <dbReference type="SAM" id="MobiDB-lite"/>
    </source>
</evidence>
<dbReference type="GO" id="GO:0005737">
    <property type="term" value="C:cytoplasm"/>
    <property type="evidence" value="ECO:0007669"/>
    <property type="project" value="TreeGrafter"/>
</dbReference>
<dbReference type="CDD" id="cd06745">
    <property type="entry name" value="PDZ_SIPA1-like"/>
    <property type="match status" value="1"/>
</dbReference>
<dbReference type="Pfam" id="PF00595">
    <property type="entry name" value="PDZ"/>
    <property type="match status" value="1"/>
</dbReference>
<dbReference type="InterPro" id="IPR001478">
    <property type="entry name" value="PDZ"/>
</dbReference>
<evidence type="ECO:0000256" key="4">
    <source>
        <dbReference type="SAM" id="Coils"/>
    </source>
</evidence>
<feature type="compositionally biased region" description="Low complexity" evidence="5">
    <location>
        <begin position="1262"/>
        <end position="1277"/>
    </location>
</feature>
<keyword evidence="2" id="KW-0597">Phosphoprotein</keyword>
<evidence type="ECO:0000313" key="9">
    <source>
        <dbReference type="Proteomes" id="UP000694427"/>
    </source>
</evidence>
<proteinExistence type="predicted"/>
<evidence type="ECO:0000256" key="1">
    <source>
        <dbReference type="ARBA" id="ARBA00022468"/>
    </source>
</evidence>
<name>A0A8C1NWC1_CYPCA</name>
<dbReference type="PROSITE" id="PS50106">
    <property type="entry name" value="PDZ"/>
    <property type="match status" value="1"/>
</dbReference>
<sequence>MTSLKRSQTERSVGGSVPATDEFYTRRLRLPNGGAPPPRSESTHLTGTPGVPKMGVRARVADWPPRKDGGSGGSGGSGGMETDSPSTTTGSAQSNLSSKLGHLISPQDSSMLRNIHNTLKNKMHSKGKDNRFLSPDGYLGSPRKGMRRIRQRSNSDITISELDGDGSEGWSFSGWTPMHREYGSTSSIDKHGVSGESFFDMLKGYQTDAPDQRSPAPEKLSELLTVAHKQSALDLPDGPLGPPRGSPASRLKEREKHMKRRSKSETGGESIFRKLRSVKAEGDSSRAGSDAEDGKSDDVGPPPKPWVCQKGFAHFDIQSILFDLNEAVQSRQSAVKRKNTTTGASAAAAASASTTSSLSSTQSGAYGSPCGSQEELNKDGPSLDSGDDKSNDLVLSCPCFRNEIGGEGERNISPSKQGSIGSGASSSSRDEEGSPERAPNTHFSNAGVAVLEAPKDGKSLHHDRGKSNIVEHVDLGAYYYRKYFYLREHWNYLGVDETLGPVAVSIRREKLEDHKDHGQQYNYRIIFRTSGLTNLRGSILEDAVPSTSKHGLARGLPLKEVLEYLVPELNAHCLRLALNTPKVTEQLMKLDEQGTIIVIDTHYSCFSWANGLYLRSVLQLSFQLKVGIMYCQAGQSSEEEMYNNEAAGPGLEEFLQLLGERVRLKGFSKYRAQLDTKTDSTGTHSLYTTFKDYEIMFHVSTMLPYTPNNKQQLLRKRHIGNDIVTIVFQEPGAKPFSPKNIRSHFQHVFVVVRAHNPCSENTCYSVAVARSRDVPAFGPPIPEEATFPKSTVFRDFLLAKVINAENAAHKSDKFRAMATRTRQEYLRDLAERHVTSTPIDPSGKFPFISLAHKRKEKTRPYFGGELRSPGAITWPVYAEDHGAGGELEALLAISNDFLVLVDPEAKAVVFNCAVRDVIGWTLGSPASMKIYYERGESISLRSINNNTEDFREVIKRLEHLTKGCETSDMTLRRNGLGQLGFHVNYEGIVAEVEPYGYAWQAGLRQGSRLVEICKVAVATLSHEQMIDLLRTSVTVKVVIIPPHEDATPRRGCSELHRMPVVEYKGSNESGSFEYKFPFRSNNNKWQRTSSSPQQSLTASPQSHSGTPNRAVSLGASMGKTLSAERPERAAAIPRSVSSDGRPLDSKRVSPGSENYALTSSLMLGRSPHNRSSPSNLSCSSDTGSGSSAHWRQKSMPEGFAHNRHSPLPTERQMGAEDGSSGKSTPSWPRVEDGSDRPPSALSEYMTSSEYMTFFLQSEGPYSHSSSNTLSSTTSSGGHSDDKWYDLGSGGIADQPDSEPNGLGGGYLQGASADSGIDATSYGPTHGSSSSLLAVGATGARERAPSPWHSPTEGGRRVLERSPPAAESPVSPADVPPTTRSPPTHLLVRDGSSYSLSDMASYSSTRHSVSPAVLSSSHSSPREESSSATSPSSSSSSQSSVSPGPKSFYPRQGATSKYLIGWRKPGSTINSVDFGDTRKRPQGEGTDPGSSQSRPSLRDLHSPQAMCKSTVEEDLKKLVTPESPPSKHHISLPLSSLQSSSGPVSSGRRSLHRTLSDESIYRGQRLPSLGDSVLEQALASEVLFSCSTLPRSPTTRGAPLRRPSYKMGIKMHGEKATSDTSLADLHERQRPPPPELGLMPLPDTDTDSGLDWTHLVDVANAFEGERRPQRSEPISLFFISPSQLCHSFAQSTCPSFGPSSYSGKVSQLEALVKMLQEDLKKEREEKLKLQAQIKRLWEDNQRLQEESQSSAAKLKKFTEWVFNTIDLN</sequence>
<feature type="compositionally biased region" description="Low complexity" evidence="5">
    <location>
        <begin position="1361"/>
        <end position="1376"/>
    </location>
</feature>
<evidence type="ECO:0000259" key="7">
    <source>
        <dbReference type="PROSITE" id="PS50106"/>
    </source>
</evidence>
<feature type="compositionally biased region" description="Low complexity" evidence="5">
    <location>
        <begin position="1171"/>
        <end position="1187"/>
    </location>
</feature>
<feature type="region of interest" description="Disordered" evidence="5">
    <location>
        <begin position="1"/>
        <end position="149"/>
    </location>
</feature>
<feature type="compositionally biased region" description="Low complexity" evidence="5">
    <location>
        <begin position="1530"/>
        <end position="1547"/>
    </location>
</feature>
<dbReference type="SMART" id="SM00228">
    <property type="entry name" value="PDZ"/>
    <property type="match status" value="1"/>
</dbReference>
<dbReference type="FunFam" id="3.40.50.11210:FF:000002">
    <property type="entry name" value="Signal-induced proliferation-associated 1-like protein 1"/>
    <property type="match status" value="1"/>
</dbReference>
<dbReference type="InterPro" id="IPR035974">
    <property type="entry name" value="Rap/Ran-GAP_sf"/>
</dbReference>
<feature type="compositionally biased region" description="Polar residues" evidence="5">
    <location>
        <begin position="1083"/>
        <end position="1109"/>
    </location>
</feature>
<feature type="domain" description="Rap-GAP" evidence="6">
    <location>
        <begin position="612"/>
        <end position="829"/>
    </location>
</feature>
<reference evidence="8" key="1">
    <citation type="submission" date="2025-08" db="UniProtKB">
        <authorList>
            <consortium name="Ensembl"/>
        </authorList>
    </citation>
    <scope>IDENTIFICATION</scope>
</reference>
<feature type="region of interest" description="Disordered" evidence="5">
    <location>
        <begin position="1258"/>
        <end position="1503"/>
    </location>
</feature>
<feature type="region of interest" description="Disordered" evidence="5">
    <location>
        <begin position="336"/>
        <end position="388"/>
    </location>
</feature>